<dbReference type="InterPro" id="IPR003593">
    <property type="entry name" value="AAA+_ATPase"/>
</dbReference>
<proteinExistence type="predicted"/>
<dbReference type="GO" id="GO:0017004">
    <property type="term" value="P:cytochrome complex assembly"/>
    <property type="evidence" value="ECO:0007669"/>
    <property type="project" value="UniProtKB-KW"/>
</dbReference>
<dbReference type="Gene3D" id="3.40.50.300">
    <property type="entry name" value="P-loop containing nucleotide triphosphate hydrolases"/>
    <property type="match status" value="1"/>
</dbReference>
<keyword evidence="2" id="KW-0547">Nucleotide-binding</keyword>
<dbReference type="SMART" id="SM00382">
    <property type="entry name" value="AAA"/>
    <property type="match status" value="1"/>
</dbReference>
<dbReference type="GO" id="GO:0005524">
    <property type="term" value="F:ATP binding"/>
    <property type="evidence" value="ECO:0007669"/>
    <property type="project" value="UniProtKB-KW"/>
</dbReference>
<reference evidence="9" key="1">
    <citation type="submission" date="2016-10" db="EMBL/GenBank/DDBJ databases">
        <authorList>
            <person name="Varghese N."/>
            <person name="Submissions S."/>
        </authorList>
    </citation>
    <scope>NUCLEOTIDE SEQUENCE [LARGE SCALE GENOMIC DNA]</scope>
    <source>
        <strain evidence="9">DSM 17616</strain>
    </source>
</reference>
<dbReference type="GO" id="GO:0022857">
    <property type="term" value="F:transmembrane transporter activity"/>
    <property type="evidence" value="ECO:0007669"/>
    <property type="project" value="InterPro"/>
</dbReference>
<dbReference type="PANTHER" id="PTHR43499:SF1">
    <property type="entry name" value="ABC TRANSPORTER I FAMILY MEMBER 1"/>
    <property type="match status" value="1"/>
</dbReference>
<dbReference type="AlphaFoldDB" id="A0A1H6MCZ3"/>
<evidence type="ECO:0000313" key="9">
    <source>
        <dbReference type="Proteomes" id="UP000199371"/>
    </source>
</evidence>
<keyword evidence="5" id="KW-1278">Translocase</keyword>
<dbReference type="NCBIfam" id="NF010061">
    <property type="entry name" value="PRK13538.1"/>
    <property type="match status" value="1"/>
</dbReference>
<dbReference type="EMBL" id="FNXF01000010">
    <property type="protein sequence ID" value="SEH99370.1"/>
    <property type="molecule type" value="Genomic_DNA"/>
</dbReference>
<evidence type="ECO:0000256" key="3">
    <source>
        <dbReference type="ARBA" id="ARBA00022748"/>
    </source>
</evidence>
<dbReference type="PANTHER" id="PTHR43499">
    <property type="entry name" value="ABC TRANSPORTER I FAMILY MEMBER 1"/>
    <property type="match status" value="1"/>
</dbReference>
<dbReference type="SUPFAM" id="SSF52540">
    <property type="entry name" value="P-loop containing nucleoside triphosphate hydrolases"/>
    <property type="match status" value="1"/>
</dbReference>
<dbReference type="InterPro" id="IPR017871">
    <property type="entry name" value="ABC_transporter-like_CS"/>
</dbReference>
<dbReference type="InterPro" id="IPR005895">
    <property type="entry name" value="ABC_transptr_haem_export_CcmA"/>
</dbReference>
<dbReference type="STRING" id="173990.SAMN05660691_02654"/>
<keyword evidence="3" id="KW-0201">Cytochrome c-type biogenesis</keyword>
<protein>
    <submittedName>
        <fullName evidence="8">Heme exporter protein A</fullName>
    </submittedName>
</protein>
<dbReference type="GO" id="GO:0016887">
    <property type="term" value="F:ATP hydrolysis activity"/>
    <property type="evidence" value="ECO:0007669"/>
    <property type="project" value="InterPro"/>
</dbReference>
<keyword evidence="6" id="KW-0472">Membrane</keyword>
<organism evidence="8 9">
    <name type="scientific">Rheinheimera pacifica</name>
    <dbReference type="NCBI Taxonomy" id="173990"/>
    <lineage>
        <taxon>Bacteria</taxon>
        <taxon>Pseudomonadati</taxon>
        <taxon>Pseudomonadota</taxon>
        <taxon>Gammaproteobacteria</taxon>
        <taxon>Chromatiales</taxon>
        <taxon>Chromatiaceae</taxon>
        <taxon>Rheinheimera</taxon>
    </lineage>
</organism>
<evidence type="ECO:0000259" key="7">
    <source>
        <dbReference type="PROSITE" id="PS50893"/>
    </source>
</evidence>
<dbReference type="RefSeq" id="WP_092794073.1">
    <property type="nucleotide sequence ID" value="NZ_JAVDVM010000005.1"/>
</dbReference>
<keyword evidence="9" id="KW-1185">Reference proteome</keyword>
<dbReference type="OrthoDB" id="9800654at2"/>
<dbReference type="InterPro" id="IPR003439">
    <property type="entry name" value="ABC_transporter-like_ATP-bd"/>
</dbReference>
<dbReference type="PROSITE" id="PS00211">
    <property type="entry name" value="ABC_TRANSPORTER_1"/>
    <property type="match status" value="1"/>
</dbReference>
<keyword evidence="1" id="KW-0813">Transport</keyword>
<accession>A0A1H6MCZ3</accession>
<evidence type="ECO:0000256" key="4">
    <source>
        <dbReference type="ARBA" id="ARBA00022840"/>
    </source>
</evidence>
<evidence type="ECO:0000256" key="2">
    <source>
        <dbReference type="ARBA" id="ARBA00022741"/>
    </source>
</evidence>
<feature type="domain" description="ABC transporter" evidence="7">
    <location>
        <begin position="29"/>
        <end position="231"/>
    </location>
</feature>
<gene>
    <name evidence="8" type="ORF">SAMN05660691_02654</name>
</gene>
<sequence length="232" mass="25597">MRAIFPIVDSQRPVIKHQPFSVPVGQLLLQAQSLSCIRQDRVLFEQLSLQVHAGELLQVAGKNGAGKSSLLRLLAGLATPDEGQLLYCRQPVADVATDYAANLCYIGHHSGIHEQLTALENLAFWRAAAELPQADDLALLATLGLAGLEDIPCRMLSAGQQRRVSLARLWFSRSQLWILDEPFTALDQSAIAMLQQFFLQHLTCGGAIILTTHQPLSMVYDGLNTLELAYRW</sequence>
<evidence type="ECO:0000256" key="5">
    <source>
        <dbReference type="ARBA" id="ARBA00022967"/>
    </source>
</evidence>
<dbReference type="InterPro" id="IPR027417">
    <property type="entry name" value="P-loop_NTPase"/>
</dbReference>
<keyword evidence="4" id="KW-0067">ATP-binding</keyword>
<evidence type="ECO:0000313" key="8">
    <source>
        <dbReference type="EMBL" id="SEH99370.1"/>
    </source>
</evidence>
<name>A0A1H6MCZ3_9GAMM</name>
<evidence type="ECO:0000256" key="6">
    <source>
        <dbReference type="ARBA" id="ARBA00023136"/>
    </source>
</evidence>
<dbReference type="Pfam" id="PF00005">
    <property type="entry name" value="ABC_tran"/>
    <property type="match status" value="1"/>
</dbReference>
<dbReference type="PROSITE" id="PS50893">
    <property type="entry name" value="ABC_TRANSPORTER_2"/>
    <property type="match status" value="1"/>
</dbReference>
<dbReference type="NCBIfam" id="TIGR01189">
    <property type="entry name" value="ccmA"/>
    <property type="match status" value="1"/>
</dbReference>
<evidence type="ECO:0000256" key="1">
    <source>
        <dbReference type="ARBA" id="ARBA00022448"/>
    </source>
</evidence>
<dbReference type="Proteomes" id="UP000199371">
    <property type="component" value="Unassembled WGS sequence"/>
</dbReference>